<accession>A0A6D2GCM7</accession>
<reference evidence="2 3" key="1">
    <citation type="submission" date="2018-12" db="EMBL/GenBank/DDBJ databases">
        <authorList>
            <consortium name="Pathogen Informatics"/>
        </authorList>
    </citation>
    <scope>NUCLEOTIDE SEQUENCE [LARGE SCALE GENOMIC DNA]</scope>
    <source>
        <strain evidence="2 3">NCTC5773</strain>
    </source>
</reference>
<organism evidence="2 3">
    <name type="scientific">Salmonella enterica subsp. salamae</name>
    <dbReference type="NCBI Taxonomy" id="59202"/>
    <lineage>
        <taxon>Bacteria</taxon>
        <taxon>Pseudomonadati</taxon>
        <taxon>Pseudomonadota</taxon>
        <taxon>Gammaproteobacteria</taxon>
        <taxon>Enterobacterales</taxon>
        <taxon>Enterobacteriaceae</taxon>
        <taxon>Salmonella</taxon>
    </lineage>
</organism>
<dbReference type="Gene3D" id="3.90.930.1">
    <property type="match status" value="1"/>
</dbReference>
<keyword evidence="1" id="KW-0812">Transmembrane</keyword>
<dbReference type="Gene3D" id="2.20.110.10">
    <property type="entry name" value="Histone H3 K4-specific methyltransferase SET7/9 N-terminal domain"/>
    <property type="match status" value="1"/>
</dbReference>
<name>A0A6D2GCM7_SALER</name>
<evidence type="ECO:0000256" key="1">
    <source>
        <dbReference type="SAM" id="Phobius"/>
    </source>
</evidence>
<feature type="transmembrane region" description="Helical" evidence="1">
    <location>
        <begin position="12"/>
        <end position="33"/>
    </location>
</feature>
<sequence>MYNPKLSVFKTRCVHINLFTYLVMCALIVPIIASANTETYFCDGSTNSELRYNTVIVKKYENGNLASIQEVKNKKFNGLYESWWKNGNRRAQGRFKNGREDGDFFAWYRNGRKYFSGSMRDGKPDGTFNTWFADGKIRNQGIFLSGKRIGQWKSWYNSGQQSSIVNFEVDKILECSFWNNAGEIVYQGKDTKRCNDIYTGYYNTYSLESDEPG</sequence>
<dbReference type="Proteomes" id="UP000267858">
    <property type="component" value="Chromosome"/>
</dbReference>
<keyword evidence="1" id="KW-0472">Membrane</keyword>
<evidence type="ECO:0000313" key="2">
    <source>
        <dbReference type="EMBL" id="VEA05093.1"/>
    </source>
</evidence>
<dbReference type="EMBL" id="LR134141">
    <property type="protein sequence ID" value="VEA05093.1"/>
    <property type="molecule type" value="Genomic_DNA"/>
</dbReference>
<gene>
    <name evidence="2" type="ORF">NCTC5773_03546</name>
</gene>
<keyword evidence="1" id="KW-1133">Transmembrane helix</keyword>
<dbReference type="Pfam" id="PF07661">
    <property type="entry name" value="MORN_2"/>
    <property type="match status" value="1"/>
</dbReference>
<proteinExistence type="predicted"/>
<dbReference type="RefSeq" id="WP_170252116.1">
    <property type="nucleotide sequence ID" value="NZ_DACWUI010000015.1"/>
</dbReference>
<dbReference type="SUPFAM" id="SSF82185">
    <property type="entry name" value="Histone H3 K4-specific methyltransferase SET7/9 N-terminal domain"/>
    <property type="match status" value="1"/>
</dbReference>
<evidence type="ECO:0000313" key="3">
    <source>
        <dbReference type="Proteomes" id="UP000267858"/>
    </source>
</evidence>
<dbReference type="InterPro" id="IPR011652">
    <property type="entry name" value="MORN_2"/>
</dbReference>
<dbReference type="AlphaFoldDB" id="A0A6D2GCM7"/>
<protein>
    <submittedName>
        <fullName evidence="2">Tetratricopeptide repeat protein</fullName>
    </submittedName>
</protein>